<dbReference type="GO" id="GO:0009927">
    <property type="term" value="F:histidine phosphotransfer kinase activity"/>
    <property type="evidence" value="ECO:0007669"/>
    <property type="project" value="UniProtKB-UniRule"/>
</dbReference>
<keyword evidence="4" id="KW-1185">Reference proteome</keyword>
<dbReference type="GO" id="GO:0043424">
    <property type="term" value="F:protein histidine kinase binding"/>
    <property type="evidence" value="ECO:0007669"/>
    <property type="project" value="UniProtKB-UniRule"/>
</dbReference>
<evidence type="ECO:0000256" key="1">
    <source>
        <dbReference type="ARBA" id="ARBA00023012"/>
    </source>
</evidence>
<dbReference type="InterPro" id="IPR045871">
    <property type="entry name" value="AHP1-5/YPD1"/>
</dbReference>
<name>A0AAN9FIS2_CROPI</name>
<evidence type="ECO:0000256" key="2">
    <source>
        <dbReference type="RuleBase" id="RU369004"/>
    </source>
</evidence>
<sequence>MVTKEIMKNRLRDTIRSMRQEDLVDDHFLYIHSLKDNNEDPIFVELIPEFCLNTRDVLKLLILKLKDPVLNYDLMKEYVFKVKGSALSIGARRMALAFTNFEGAIEMASKEECMKALNLARREYCALEEKFHVILQPLNLILDA</sequence>
<accession>A0AAN9FIS2</accession>
<comment type="function">
    <text evidence="2">Functions as a two-component phosphorelay mediators between cytokinin sensor histidine kinases and response regulators (B-type ARRs). Plays an important role in propagating cytokinin signal transduction.</text>
</comment>
<dbReference type="GO" id="GO:0005829">
    <property type="term" value="C:cytosol"/>
    <property type="evidence" value="ECO:0007669"/>
    <property type="project" value="UniProtKB-SubCell"/>
</dbReference>
<reference evidence="3 4" key="1">
    <citation type="submission" date="2024-01" db="EMBL/GenBank/DDBJ databases">
        <title>The genomes of 5 underutilized Papilionoideae crops provide insights into root nodulation and disease resistanc.</title>
        <authorList>
            <person name="Yuan L."/>
        </authorList>
    </citation>
    <scope>NUCLEOTIDE SEQUENCE [LARGE SCALE GENOMIC DNA]</scope>
    <source>
        <strain evidence="3">ZHUSHIDOU_FW_LH</strain>
        <tissue evidence="3">Leaf</tissue>
    </source>
</reference>
<organism evidence="3 4">
    <name type="scientific">Crotalaria pallida</name>
    <name type="common">Smooth rattlebox</name>
    <name type="synonym">Crotalaria striata</name>
    <dbReference type="NCBI Taxonomy" id="3830"/>
    <lineage>
        <taxon>Eukaryota</taxon>
        <taxon>Viridiplantae</taxon>
        <taxon>Streptophyta</taxon>
        <taxon>Embryophyta</taxon>
        <taxon>Tracheophyta</taxon>
        <taxon>Spermatophyta</taxon>
        <taxon>Magnoliopsida</taxon>
        <taxon>eudicotyledons</taxon>
        <taxon>Gunneridae</taxon>
        <taxon>Pentapetalae</taxon>
        <taxon>rosids</taxon>
        <taxon>fabids</taxon>
        <taxon>Fabales</taxon>
        <taxon>Fabaceae</taxon>
        <taxon>Papilionoideae</taxon>
        <taxon>50 kb inversion clade</taxon>
        <taxon>genistoids sensu lato</taxon>
        <taxon>core genistoids</taxon>
        <taxon>Crotalarieae</taxon>
        <taxon>Crotalaria</taxon>
    </lineage>
</organism>
<comment type="caution">
    <text evidence="3">The sequence shown here is derived from an EMBL/GenBank/DDBJ whole genome shotgun (WGS) entry which is preliminary data.</text>
</comment>
<dbReference type="AlphaFoldDB" id="A0AAN9FIS2"/>
<dbReference type="GO" id="GO:0005634">
    <property type="term" value="C:nucleus"/>
    <property type="evidence" value="ECO:0007669"/>
    <property type="project" value="UniProtKB-SubCell"/>
</dbReference>
<dbReference type="Gene3D" id="1.20.120.160">
    <property type="entry name" value="HPT domain"/>
    <property type="match status" value="1"/>
</dbReference>
<dbReference type="EMBL" id="JAYWIO010000003">
    <property type="protein sequence ID" value="KAK7277242.1"/>
    <property type="molecule type" value="Genomic_DNA"/>
</dbReference>
<keyword evidence="2" id="KW-0932">Cytokinin signaling pathway</keyword>
<dbReference type="GO" id="GO:0009736">
    <property type="term" value="P:cytokinin-activated signaling pathway"/>
    <property type="evidence" value="ECO:0007669"/>
    <property type="project" value="UniProtKB-KW"/>
</dbReference>
<gene>
    <name evidence="3" type="ORF">RIF29_18393</name>
</gene>
<protein>
    <recommendedName>
        <fullName evidence="2">Histidine-containing phosphotransfer protein</fullName>
    </recommendedName>
</protein>
<comment type="domain">
    <text evidence="2">Histidine-containing phosphotransfer domain (HPt) contains an active histidine that mediates the phosphotransfer.</text>
</comment>
<evidence type="ECO:0000313" key="4">
    <source>
        <dbReference type="Proteomes" id="UP001372338"/>
    </source>
</evidence>
<proteinExistence type="predicted"/>
<dbReference type="SUPFAM" id="SSF47226">
    <property type="entry name" value="Histidine-containing phosphotransfer domain, HPT domain"/>
    <property type="match status" value="1"/>
</dbReference>
<dbReference type="PANTHER" id="PTHR28242">
    <property type="entry name" value="PHOSPHORELAY INTERMEDIATE PROTEIN YPD1"/>
    <property type="match status" value="1"/>
</dbReference>
<dbReference type="Proteomes" id="UP001372338">
    <property type="component" value="Unassembled WGS sequence"/>
</dbReference>
<comment type="subcellular location">
    <subcellularLocation>
        <location evidence="2">Cytoplasm</location>
        <location evidence="2">Cytosol</location>
    </subcellularLocation>
    <subcellularLocation>
        <location evidence="2">Nucleus</location>
    </subcellularLocation>
</comment>
<evidence type="ECO:0000313" key="3">
    <source>
        <dbReference type="EMBL" id="KAK7277242.1"/>
    </source>
</evidence>
<dbReference type="InterPro" id="IPR036641">
    <property type="entry name" value="HPT_dom_sf"/>
</dbReference>
<dbReference type="GO" id="GO:0000160">
    <property type="term" value="P:phosphorelay signal transduction system"/>
    <property type="evidence" value="ECO:0007669"/>
    <property type="project" value="UniProtKB-UniRule"/>
</dbReference>
<keyword evidence="1 2" id="KW-0902">Two-component regulatory system</keyword>
<dbReference type="PANTHER" id="PTHR28242:SF63">
    <property type="entry name" value="HISTIDINE-CONTAINING PHOSPHOTRANSFER PROTEIN"/>
    <property type="match status" value="1"/>
</dbReference>